<keyword evidence="10 12" id="KW-0456">Lyase</keyword>
<dbReference type="GO" id="GO:0051539">
    <property type="term" value="F:4 iron, 4 sulfur cluster binding"/>
    <property type="evidence" value="ECO:0007669"/>
    <property type="project" value="UniProtKB-UniRule"/>
</dbReference>
<feature type="binding site" evidence="12">
    <location>
        <position position="201"/>
    </location>
    <ligand>
        <name>[4Fe-4S] cluster</name>
        <dbReference type="ChEBI" id="CHEBI:49883"/>
    </ligand>
</feature>
<evidence type="ECO:0000256" key="7">
    <source>
        <dbReference type="ARBA" id="ARBA00023014"/>
    </source>
</evidence>
<dbReference type="PANTHER" id="PTHR10359">
    <property type="entry name" value="A/G-SPECIFIC ADENINE GLYCOSYLASE/ENDONUCLEASE III"/>
    <property type="match status" value="1"/>
</dbReference>
<dbReference type="PROSITE" id="PS00764">
    <property type="entry name" value="ENDONUCLEASE_III_1"/>
    <property type="match status" value="1"/>
</dbReference>
<comment type="function">
    <text evidence="12">DNA repair enzyme that has both DNA N-glycosylase activity and AP-lyase activity. The DNA N-glycosylase activity releases various damaged pyrimidines from DNA by cleaving the N-glycosidic bond, leaving an AP (apurinic/apyrimidinic) site. The AP-lyase activity cleaves the phosphodiester bond 3' to the AP site by a beta-elimination, leaving a 3'-terminal unsaturated sugar and a product with a terminal 5'-phosphate.</text>
</comment>
<proteinExistence type="inferred from homology"/>
<dbReference type="PROSITE" id="PS01155">
    <property type="entry name" value="ENDONUCLEASE_III_2"/>
    <property type="match status" value="1"/>
</dbReference>
<dbReference type="EC" id="4.2.99.18" evidence="12"/>
<comment type="catalytic activity">
    <reaction evidence="12">
        <text>2'-deoxyribonucleotide-(2'-deoxyribose 5'-phosphate)-2'-deoxyribonucleotide-DNA = a 3'-end 2'-deoxyribonucleotide-(2,3-dehydro-2,3-deoxyribose 5'-phosphate)-DNA + a 5'-end 5'-phospho-2'-deoxyribonucleoside-DNA + H(+)</text>
        <dbReference type="Rhea" id="RHEA:66592"/>
        <dbReference type="Rhea" id="RHEA-COMP:13180"/>
        <dbReference type="Rhea" id="RHEA-COMP:16897"/>
        <dbReference type="Rhea" id="RHEA-COMP:17067"/>
        <dbReference type="ChEBI" id="CHEBI:15378"/>
        <dbReference type="ChEBI" id="CHEBI:136412"/>
        <dbReference type="ChEBI" id="CHEBI:157695"/>
        <dbReference type="ChEBI" id="CHEBI:167181"/>
        <dbReference type="EC" id="4.2.99.18"/>
    </reaction>
</comment>
<dbReference type="SMART" id="SM00478">
    <property type="entry name" value="ENDO3c"/>
    <property type="match status" value="1"/>
</dbReference>
<keyword evidence="3 12" id="KW-0479">Metal-binding</keyword>
<organism evidence="14 15">
    <name type="scientific">Mariprofundus aestuarium</name>
    <dbReference type="NCBI Taxonomy" id="1921086"/>
    <lineage>
        <taxon>Bacteria</taxon>
        <taxon>Pseudomonadati</taxon>
        <taxon>Pseudomonadota</taxon>
        <taxon>Candidatius Mariprofundia</taxon>
        <taxon>Mariprofundales</taxon>
        <taxon>Mariprofundaceae</taxon>
        <taxon>Mariprofundus</taxon>
    </lineage>
</organism>
<keyword evidence="15" id="KW-1185">Reference proteome</keyword>
<evidence type="ECO:0000256" key="5">
    <source>
        <dbReference type="ARBA" id="ARBA00022801"/>
    </source>
</evidence>
<dbReference type="SUPFAM" id="SSF48150">
    <property type="entry name" value="DNA-glycosylase"/>
    <property type="match status" value="1"/>
</dbReference>
<evidence type="ECO:0000259" key="13">
    <source>
        <dbReference type="SMART" id="SM00478"/>
    </source>
</evidence>
<dbReference type="EMBL" id="CP018799">
    <property type="protein sequence ID" value="ATX80323.1"/>
    <property type="molecule type" value="Genomic_DNA"/>
</dbReference>
<evidence type="ECO:0000256" key="3">
    <source>
        <dbReference type="ARBA" id="ARBA00022723"/>
    </source>
</evidence>
<dbReference type="GO" id="GO:0140078">
    <property type="term" value="F:class I DNA-(apurinic or apyrimidinic site) endonuclease activity"/>
    <property type="evidence" value="ECO:0007669"/>
    <property type="project" value="UniProtKB-EC"/>
</dbReference>
<name>A0A2K8KZF3_MARES</name>
<evidence type="ECO:0000256" key="1">
    <source>
        <dbReference type="ARBA" id="ARBA00008343"/>
    </source>
</evidence>
<dbReference type="Pfam" id="PF00633">
    <property type="entry name" value="HHH"/>
    <property type="match status" value="1"/>
</dbReference>
<reference evidence="14 15" key="1">
    <citation type="submission" date="2016-12" db="EMBL/GenBank/DDBJ databases">
        <title>Isolation and genomic insights into novel planktonic Zetaproteobacteria from stratified waters of the Chesapeake Bay.</title>
        <authorList>
            <person name="McAllister S.M."/>
            <person name="Kato S."/>
            <person name="Chan C.S."/>
            <person name="Chiu B.K."/>
            <person name="Field E.K."/>
        </authorList>
    </citation>
    <scope>NUCLEOTIDE SEQUENCE [LARGE SCALE GENOMIC DNA]</scope>
    <source>
        <strain evidence="14 15">CP-5</strain>
    </source>
</reference>
<dbReference type="PANTHER" id="PTHR10359:SF18">
    <property type="entry name" value="ENDONUCLEASE III"/>
    <property type="match status" value="1"/>
</dbReference>
<feature type="domain" description="HhH-GPD" evidence="13">
    <location>
        <begin position="42"/>
        <end position="189"/>
    </location>
</feature>
<dbReference type="Pfam" id="PF10576">
    <property type="entry name" value="EndIII_4Fe-2S"/>
    <property type="match status" value="1"/>
</dbReference>
<feature type="binding site" evidence="12">
    <location>
        <position position="191"/>
    </location>
    <ligand>
        <name>[4Fe-4S] cluster</name>
        <dbReference type="ChEBI" id="CHEBI:49883"/>
    </ligand>
</feature>
<dbReference type="FunFam" id="1.10.340.30:FF:000001">
    <property type="entry name" value="Endonuclease III"/>
    <property type="match status" value="1"/>
</dbReference>
<sequence>MARRMTAAEIRRFFEYLRDENPAPVTELNYTNEFELLAAVMLSAQSTDVGVNKATAKLYPVANTPQMILDLGEAGLKSYIATLGLYNSKAKHLMATCAMLVERHNGQIPRTRKELESLPGVGRKTANVVLNVLFDEPTMAVDTHIFRVGNRTGIAPGKTPLDVEKGLLKRIPKEFMQHAHHWLILHGRYTCTARKPKCHACPVSAECHWPEKPTAI</sequence>
<keyword evidence="8 12" id="KW-0238">DNA-binding</keyword>
<comment type="cofactor">
    <cofactor evidence="12">
        <name>[4Fe-4S] cluster</name>
        <dbReference type="ChEBI" id="CHEBI:49883"/>
    </cofactor>
    <text evidence="12">Binds 1 [4Fe-4S] cluster.</text>
</comment>
<dbReference type="InterPro" id="IPR023170">
    <property type="entry name" value="HhH_base_excis_C"/>
</dbReference>
<protein>
    <recommendedName>
        <fullName evidence="12">Endonuclease III</fullName>
        <ecNumber evidence="12">4.2.99.18</ecNumber>
    </recommendedName>
    <alternativeName>
        <fullName evidence="12">DNA-(apurinic or apyrimidinic site) lyase</fullName>
    </alternativeName>
</protein>
<keyword evidence="4 12" id="KW-0227">DNA damage</keyword>
<dbReference type="GO" id="GO:0003677">
    <property type="term" value="F:DNA binding"/>
    <property type="evidence" value="ECO:0007669"/>
    <property type="project" value="UniProtKB-UniRule"/>
</dbReference>
<evidence type="ECO:0000256" key="12">
    <source>
        <dbReference type="HAMAP-Rule" id="MF_00942"/>
    </source>
</evidence>
<evidence type="ECO:0000256" key="9">
    <source>
        <dbReference type="ARBA" id="ARBA00023204"/>
    </source>
</evidence>
<dbReference type="InterPro" id="IPR011257">
    <property type="entry name" value="DNA_glycosylase"/>
</dbReference>
<dbReference type="Gene3D" id="1.10.340.30">
    <property type="entry name" value="Hypothetical protein, domain 2"/>
    <property type="match status" value="1"/>
</dbReference>
<dbReference type="GO" id="GO:0006285">
    <property type="term" value="P:base-excision repair, AP site formation"/>
    <property type="evidence" value="ECO:0007669"/>
    <property type="project" value="TreeGrafter"/>
</dbReference>
<dbReference type="InterPro" id="IPR004035">
    <property type="entry name" value="Endouclease-III_FeS-bd_BS"/>
</dbReference>
<keyword evidence="9 12" id="KW-0234">DNA repair</keyword>
<dbReference type="InterPro" id="IPR003651">
    <property type="entry name" value="Endonuclease3_FeS-loop_motif"/>
</dbReference>
<dbReference type="NCBIfam" id="TIGR01083">
    <property type="entry name" value="nth"/>
    <property type="match status" value="1"/>
</dbReference>
<dbReference type="CDD" id="cd00056">
    <property type="entry name" value="ENDO3c"/>
    <property type="match status" value="1"/>
</dbReference>
<accession>A0A2K8KZF3</accession>
<keyword evidence="6 12" id="KW-0408">Iron</keyword>
<dbReference type="InterPro" id="IPR003265">
    <property type="entry name" value="HhH-GPD_domain"/>
</dbReference>
<feature type="binding site" evidence="12">
    <location>
        <position position="198"/>
    </location>
    <ligand>
        <name>[4Fe-4S] cluster</name>
        <dbReference type="ChEBI" id="CHEBI:49883"/>
    </ligand>
</feature>
<dbReference type="GO" id="GO:0019104">
    <property type="term" value="F:DNA N-glycosylase activity"/>
    <property type="evidence" value="ECO:0007669"/>
    <property type="project" value="UniProtKB-UniRule"/>
</dbReference>
<gene>
    <name evidence="12" type="primary">nth</name>
    <name evidence="14" type="ORF">Ga0123461_1916</name>
</gene>
<dbReference type="InterPro" id="IPR000445">
    <property type="entry name" value="HhH_motif"/>
</dbReference>
<dbReference type="Pfam" id="PF00730">
    <property type="entry name" value="HhH-GPD"/>
    <property type="match status" value="1"/>
</dbReference>
<evidence type="ECO:0000256" key="11">
    <source>
        <dbReference type="ARBA" id="ARBA00023295"/>
    </source>
</evidence>
<dbReference type="AlphaFoldDB" id="A0A2K8KZF3"/>
<keyword evidence="5 12" id="KW-0378">Hydrolase</keyword>
<keyword evidence="7 12" id="KW-0411">Iron-sulfur</keyword>
<dbReference type="Gene3D" id="1.10.1670.10">
    <property type="entry name" value="Helix-hairpin-Helix base-excision DNA repair enzymes (C-terminal)"/>
    <property type="match status" value="1"/>
</dbReference>
<evidence type="ECO:0000256" key="2">
    <source>
        <dbReference type="ARBA" id="ARBA00022485"/>
    </source>
</evidence>
<dbReference type="InterPro" id="IPR005759">
    <property type="entry name" value="Nth"/>
</dbReference>
<evidence type="ECO:0000256" key="8">
    <source>
        <dbReference type="ARBA" id="ARBA00023125"/>
    </source>
</evidence>
<evidence type="ECO:0000256" key="10">
    <source>
        <dbReference type="ARBA" id="ARBA00023239"/>
    </source>
</evidence>
<comment type="similarity">
    <text evidence="1 12">Belongs to the Nth/MutY family.</text>
</comment>
<feature type="binding site" evidence="12">
    <location>
        <position position="207"/>
    </location>
    <ligand>
        <name>[4Fe-4S] cluster</name>
        <dbReference type="ChEBI" id="CHEBI:49883"/>
    </ligand>
</feature>
<dbReference type="FunFam" id="1.10.1670.10:FF:000001">
    <property type="entry name" value="Endonuclease III"/>
    <property type="match status" value="1"/>
</dbReference>
<evidence type="ECO:0000256" key="4">
    <source>
        <dbReference type="ARBA" id="ARBA00022763"/>
    </source>
</evidence>
<dbReference type="KEGG" id="maes:Ga0123461_1916"/>
<dbReference type="InterPro" id="IPR004036">
    <property type="entry name" value="Endonuclease-III-like_CS2"/>
</dbReference>
<evidence type="ECO:0000313" key="15">
    <source>
        <dbReference type="Proteomes" id="UP000231701"/>
    </source>
</evidence>
<keyword evidence="2 12" id="KW-0004">4Fe-4S</keyword>
<keyword evidence="11 12" id="KW-0326">Glycosidase</keyword>
<evidence type="ECO:0000313" key="14">
    <source>
        <dbReference type="EMBL" id="ATX80323.1"/>
    </source>
</evidence>
<dbReference type="SMART" id="SM00525">
    <property type="entry name" value="FES"/>
    <property type="match status" value="1"/>
</dbReference>
<evidence type="ECO:0000256" key="6">
    <source>
        <dbReference type="ARBA" id="ARBA00023004"/>
    </source>
</evidence>
<dbReference type="HAMAP" id="MF_00942">
    <property type="entry name" value="Nth"/>
    <property type="match status" value="1"/>
</dbReference>
<dbReference type="PIRSF" id="PIRSF001435">
    <property type="entry name" value="Nth"/>
    <property type="match status" value="1"/>
</dbReference>
<dbReference type="GO" id="GO:0046872">
    <property type="term" value="F:metal ion binding"/>
    <property type="evidence" value="ECO:0007669"/>
    <property type="project" value="UniProtKB-KW"/>
</dbReference>
<dbReference type="Proteomes" id="UP000231701">
    <property type="component" value="Chromosome"/>
</dbReference>